<evidence type="ECO:0000313" key="2">
    <source>
        <dbReference type="Proteomes" id="UP000663419"/>
    </source>
</evidence>
<protein>
    <submittedName>
        <fullName evidence="1">SDA1 domain-containing protein</fullName>
    </submittedName>
</protein>
<dbReference type="AlphaFoldDB" id="A0A8A1LMN7"/>
<reference evidence="1" key="1">
    <citation type="submission" date="2021-01" db="EMBL/GenBank/DDBJ databases">
        <title>Chromosome-level genome assembly of a human fungal pathogen reveals clustering of transcriptionally co-regulated genes.</title>
        <authorList>
            <person name="Voorhies M."/>
            <person name="Cohen S."/>
            <person name="Shea T.P."/>
            <person name="Petrus S."/>
            <person name="Munoz J.F."/>
            <person name="Poplawski S."/>
            <person name="Goldman W.E."/>
            <person name="Michael T."/>
            <person name="Cuomo C.A."/>
            <person name="Sil A."/>
            <person name="Beyhan S."/>
        </authorList>
    </citation>
    <scope>NUCLEOTIDE SEQUENCE</scope>
    <source>
        <strain evidence="1">H88</strain>
    </source>
</reference>
<organism evidence="1 2">
    <name type="scientific">Ajellomyces capsulatus (strain H88)</name>
    <name type="common">Darling's disease fungus</name>
    <name type="synonym">Histoplasma capsulatum</name>
    <dbReference type="NCBI Taxonomy" id="544711"/>
    <lineage>
        <taxon>Eukaryota</taxon>
        <taxon>Fungi</taxon>
        <taxon>Dikarya</taxon>
        <taxon>Ascomycota</taxon>
        <taxon>Pezizomycotina</taxon>
        <taxon>Eurotiomycetes</taxon>
        <taxon>Eurotiomycetidae</taxon>
        <taxon>Onygenales</taxon>
        <taxon>Ajellomycetaceae</taxon>
        <taxon>Histoplasma</taxon>
    </lineage>
</organism>
<gene>
    <name evidence="1" type="primary">SDA1</name>
    <name evidence="1" type="ORF">I7I53_02895</name>
</gene>
<evidence type="ECO:0000313" key="1">
    <source>
        <dbReference type="EMBL" id="QSS55111.1"/>
    </source>
</evidence>
<dbReference type="EMBL" id="CP069105">
    <property type="protein sequence ID" value="QSS55111.1"/>
    <property type="molecule type" value="Genomic_DNA"/>
</dbReference>
<accession>A0A8A1LMN7</accession>
<dbReference type="Proteomes" id="UP000663419">
    <property type="component" value="Chromosome 4"/>
</dbReference>
<sequence>MRKWLSAACGFFLAVTRKEKSWRTRAVMMKRMTYPKYAISLRLIRRARRKRAR</sequence>
<proteinExistence type="predicted"/>
<dbReference type="VEuPathDB" id="FungiDB:I7I53_02895"/>
<name>A0A8A1LMN7_AJEC8</name>